<dbReference type="STRING" id="49547.MBCUR_06060"/>
<dbReference type="RefSeq" id="WP_067090018.1">
    <property type="nucleotide sequence ID" value="NZ_LWMV01000115.1"/>
</dbReference>
<protein>
    <submittedName>
        <fullName evidence="2">Uncharacterized protein</fullName>
    </submittedName>
</protein>
<dbReference type="PATRIC" id="fig|49547.3.peg.636"/>
<dbReference type="AlphaFoldDB" id="A0A166C4V8"/>
<dbReference type="Proteomes" id="UP000077245">
    <property type="component" value="Unassembled WGS sequence"/>
</dbReference>
<feature type="transmembrane region" description="Helical" evidence="1">
    <location>
        <begin position="151"/>
        <end position="171"/>
    </location>
</feature>
<feature type="transmembrane region" description="Helical" evidence="1">
    <location>
        <begin position="96"/>
        <end position="117"/>
    </location>
</feature>
<feature type="transmembrane region" description="Helical" evidence="1">
    <location>
        <begin position="20"/>
        <end position="42"/>
    </location>
</feature>
<keyword evidence="1" id="KW-1133">Transmembrane helix</keyword>
<evidence type="ECO:0000256" key="1">
    <source>
        <dbReference type="SAM" id="Phobius"/>
    </source>
</evidence>
<feature type="transmembrane region" description="Helical" evidence="1">
    <location>
        <begin position="237"/>
        <end position="262"/>
    </location>
</feature>
<keyword evidence="3" id="KW-1185">Reference proteome</keyword>
<gene>
    <name evidence="2" type="ORF">MBCUR_06060</name>
</gene>
<keyword evidence="1" id="KW-0812">Transmembrane</keyword>
<reference evidence="2 3" key="1">
    <citation type="submission" date="2016-04" db="EMBL/GenBank/DDBJ databases">
        <title>Genome sequence of Methanobrevibacter curvatus DSM 11111.</title>
        <authorList>
            <person name="Poehlein A."/>
            <person name="Seedorf H."/>
            <person name="Daniel R."/>
        </authorList>
    </citation>
    <scope>NUCLEOTIDE SEQUENCE [LARGE SCALE GENOMIC DNA]</scope>
    <source>
        <strain evidence="2 3">DSM 11111</strain>
    </source>
</reference>
<feature type="transmembrane region" description="Helical" evidence="1">
    <location>
        <begin position="48"/>
        <end position="75"/>
    </location>
</feature>
<organism evidence="2 3">
    <name type="scientific">Methanobrevibacter curvatus</name>
    <dbReference type="NCBI Taxonomy" id="49547"/>
    <lineage>
        <taxon>Archaea</taxon>
        <taxon>Methanobacteriati</taxon>
        <taxon>Methanobacteriota</taxon>
        <taxon>Methanomada group</taxon>
        <taxon>Methanobacteria</taxon>
        <taxon>Methanobacteriales</taxon>
        <taxon>Methanobacteriaceae</taxon>
        <taxon>Methanobrevibacter</taxon>
    </lineage>
</organism>
<proteinExistence type="predicted"/>
<evidence type="ECO:0000313" key="2">
    <source>
        <dbReference type="EMBL" id="KZX14130.1"/>
    </source>
</evidence>
<sequence>MFKELKSIDLSSFTIMSTTIHVILGFILGIVAMVYSAIIGQFSIGSVIYPFLLAFSTVLICVTVTFLGTFLFNILSKKFTVGFNLEDGKIRDITPLPLAINLTIITAIFLILLYPIILLVLGVLSPLTAFLQFIPTLYVVFMIASFIANPIILLSTVIIVFIATFLGSFFYNQIALKINPIELDLNTVHGNRTQIDLVYPLKLALISGIVSAILSFIATIIGSIISGGNLPQALTSLIASAIFGFLAVFIIFLISAFLYNFIVKKSNIFEPVKVKLE</sequence>
<keyword evidence="1" id="KW-0472">Membrane</keyword>
<name>A0A166C4V8_9EURY</name>
<accession>A0A166C4V8</accession>
<evidence type="ECO:0000313" key="3">
    <source>
        <dbReference type="Proteomes" id="UP000077245"/>
    </source>
</evidence>
<dbReference type="EMBL" id="LWMV01000115">
    <property type="protein sequence ID" value="KZX14130.1"/>
    <property type="molecule type" value="Genomic_DNA"/>
</dbReference>
<comment type="caution">
    <text evidence="2">The sequence shown here is derived from an EMBL/GenBank/DDBJ whole genome shotgun (WGS) entry which is preliminary data.</text>
</comment>
<feature type="transmembrane region" description="Helical" evidence="1">
    <location>
        <begin position="203"/>
        <end position="225"/>
    </location>
</feature>